<gene>
    <name evidence="1" type="ORF">HMPREF1062_00254</name>
</gene>
<accession>I8WM30</accession>
<sequence>MEHTAFVPIVNTKGDVIGRSLAVDAINKKNEYINPVVRIAVSHNGMLYLRPRPQRCILDRGKTDIPMECYLLYGETLEQGIVRLVRQAFPQAPIQDLQFNIMYHFENKVTNRLIYLFILDVEDDNLLRDKQVKDGKLWTFQQIEHNLGKNFFSCCFENEYEHLKDVICTREKYKEF</sequence>
<evidence type="ECO:0008006" key="3">
    <source>
        <dbReference type="Google" id="ProtNLM"/>
    </source>
</evidence>
<dbReference type="PATRIC" id="fig|997874.3.peg.258"/>
<protein>
    <recommendedName>
        <fullName evidence="3">Nudix hydrolase domain-containing protein</fullName>
    </recommendedName>
</protein>
<comment type="caution">
    <text evidence="1">The sequence shown here is derived from an EMBL/GenBank/DDBJ whole genome shotgun (WGS) entry which is preliminary data.</text>
</comment>
<dbReference type="AlphaFoldDB" id="I8WM30"/>
<dbReference type="EMBL" id="AGXG01000003">
    <property type="protein sequence ID" value="EIY39645.1"/>
    <property type="molecule type" value="Genomic_DNA"/>
</dbReference>
<keyword evidence="2" id="KW-1185">Reference proteome</keyword>
<name>I8WM30_9BACE</name>
<organism evidence="1 2">
    <name type="scientific">Bacteroides cellulosilyticus CL02T12C19</name>
    <dbReference type="NCBI Taxonomy" id="997874"/>
    <lineage>
        <taxon>Bacteria</taxon>
        <taxon>Pseudomonadati</taxon>
        <taxon>Bacteroidota</taxon>
        <taxon>Bacteroidia</taxon>
        <taxon>Bacteroidales</taxon>
        <taxon>Bacteroidaceae</taxon>
        <taxon>Bacteroides</taxon>
    </lineage>
</organism>
<reference evidence="1 2" key="1">
    <citation type="submission" date="2012-02" db="EMBL/GenBank/DDBJ databases">
        <title>The Genome Sequence of Bacteroides cellulosilyticus CL02T12C19.</title>
        <authorList>
            <consortium name="The Broad Institute Genome Sequencing Platform"/>
            <person name="Earl A."/>
            <person name="Ward D."/>
            <person name="Feldgarden M."/>
            <person name="Gevers D."/>
            <person name="Zitomersky N.L."/>
            <person name="Coyne M.J."/>
            <person name="Comstock L.E."/>
            <person name="Young S.K."/>
            <person name="Zeng Q."/>
            <person name="Gargeya S."/>
            <person name="Fitzgerald M."/>
            <person name="Haas B."/>
            <person name="Abouelleil A."/>
            <person name="Alvarado L."/>
            <person name="Arachchi H.M."/>
            <person name="Berlin A."/>
            <person name="Chapman S.B."/>
            <person name="Gearin G."/>
            <person name="Goldberg J."/>
            <person name="Griggs A."/>
            <person name="Gujja S."/>
            <person name="Hansen M."/>
            <person name="Heiman D."/>
            <person name="Howarth C."/>
            <person name="Larimer J."/>
            <person name="Lui A."/>
            <person name="MacDonald P.J.P."/>
            <person name="McCowen C."/>
            <person name="Montmayeur A."/>
            <person name="Murphy C."/>
            <person name="Neiman D."/>
            <person name="Pearson M."/>
            <person name="Priest M."/>
            <person name="Roberts A."/>
            <person name="Saif S."/>
            <person name="Shea T."/>
            <person name="Sisk P."/>
            <person name="Stolte C."/>
            <person name="Sykes S."/>
            <person name="Wortman J."/>
            <person name="Nusbaum C."/>
            <person name="Birren B."/>
        </authorList>
    </citation>
    <scope>NUCLEOTIDE SEQUENCE [LARGE SCALE GENOMIC DNA]</scope>
    <source>
        <strain evidence="1 2">CL02T12C19</strain>
    </source>
</reference>
<evidence type="ECO:0000313" key="2">
    <source>
        <dbReference type="Proteomes" id="UP000003741"/>
    </source>
</evidence>
<dbReference type="HOGENOM" id="CLU_1522225_0_0_10"/>
<proteinExistence type="predicted"/>
<dbReference type="Proteomes" id="UP000003741">
    <property type="component" value="Unassembled WGS sequence"/>
</dbReference>
<evidence type="ECO:0000313" key="1">
    <source>
        <dbReference type="EMBL" id="EIY39645.1"/>
    </source>
</evidence>